<reference evidence="4" key="1">
    <citation type="submission" date="2018-12" db="EMBL/GenBank/DDBJ databases">
        <authorList>
            <person name="Will S."/>
            <person name="Neumann-Schaal M."/>
            <person name="Henke P."/>
        </authorList>
    </citation>
    <scope>NUCLEOTIDE SEQUENCE</scope>
    <source>
        <strain evidence="4">PCC 7102</strain>
    </source>
</reference>
<evidence type="ECO:0000256" key="1">
    <source>
        <dbReference type="ARBA" id="ARBA00006484"/>
    </source>
</evidence>
<dbReference type="GO" id="GO:0016491">
    <property type="term" value="F:oxidoreductase activity"/>
    <property type="evidence" value="ECO:0007669"/>
    <property type="project" value="UniProtKB-KW"/>
</dbReference>
<dbReference type="AlphaFoldDB" id="A0A433VMV7"/>
<dbReference type="InterPro" id="IPR051122">
    <property type="entry name" value="SDR_DHRS6-like"/>
</dbReference>
<dbReference type="PANTHER" id="PTHR43477:SF1">
    <property type="entry name" value="DIHYDROANTICAPSIN 7-DEHYDROGENASE"/>
    <property type="match status" value="1"/>
</dbReference>
<proteinExistence type="inferred from homology"/>
<comment type="caution">
    <text evidence="4">The sequence shown here is derived from an EMBL/GenBank/DDBJ whole genome shotgun (WGS) entry which is preliminary data.</text>
</comment>
<comment type="similarity">
    <text evidence="1">Belongs to the short-chain dehydrogenases/reductases (SDR) family.</text>
</comment>
<dbReference type="CDD" id="cd05233">
    <property type="entry name" value="SDR_c"/>
    <property type="match status" value="1"/>
</dbReference>
<dbReference type="SMART" id="SM00822">
    <property type="entry name" value="PKS_KR"/>
    <property type="match status" value="1"/>
</dbReference>
<dbReference type="PANTHER" id="PTHR43477">
    <property type="entry name" value="DIHYDROANTICAPSIN 7-DEHYDROGENASE"/>
    <property type="match status" value="1"/>
</dbReference>
<dbReference type="FunFam" id="3.40.50.720:FF:000084">
    <property type="entry name" value="Short-chain dehydrogenase reductase"/>
    <property type="match status" value="1"/>
</dbReference>
<dbReference type="Gene3D" id="3.40.50.720">
    <property type="entry name" value="NAD(P)-binding Rossmann-like Domain"/>
    <property type="match status" value="1"/>
</dbReference>
<evidence type="ECO:0000256" key="2">
    <source>
        <dbReference type="ARBA" id="ARBA00023002"/>
    </source>
</evidence>
<name>A0A433VMV7_9CYAN</name>
<dbReference type="EMBL" id="RSCL01000005">
    <property type="protein sequence ID" value="RUT07355.1"/>
    <property type="molecule type" value="Genomic_DNA"/>
</dbReference>
<reference evidence="4" key="2">
    <citation type="journal article" date="2019" name="Genome Biol. Evol.">
        <title>Day and night: Metabolic profiles and evolutionary relationships of six axenic non-marine cyanobacteria.</title>
        <authorList>
            <person name="Will S.E."/>
            <person name="Henke P."/>
            <person name="Boedeker C."/>
            <person name="Huang S."/>
            <person name="Brinkmann H."/>
            <person name="Rohde M."/>
            <person name="Jarek M."/>
            <person name="Friedl T."/>
            <person name="Seufert S."/>
            <person name="Schumacher M."/>
            <person name="Overmann J."/>
            <person name="Neumann-Schaal M."/>
            <person name="Petersen J."/>
        </authorList>
    </citation>
    <scope>NUCLEOTIDE SEQUENCE [LARGE SCALE GENOMIC DNA]</scope>
    <source>
        <strain evidence="4">PCC 7102</strain>
    </source>
</reference>
<evidence type="ECO:0000259" key="3">
    <source>
        <dbReference type="SMART" id="SM00822"/>
    </source>
</evidence>
<evidence type="ECO:0000313" key="5">
    <source>
        <dbReference type="Proteomes" id="UP000271624"/>
    </source>
</evidence>
<evidence type="ECO:0000313" key="4">
    <source>
        <dbReference type="EMBL" id="RUT07355.1"/>
    </source>
</evidence>
<dbReference type="SUPFAM" id="SSF51735">
    <property type="entry name" value="NAD(P)-binding Rossmann-fold domains"/>
    <property type="match status" value="1"/>
</dbReference>
<sequence>MEEMLRGKVAVVTGGATGIGYAIARRFASAGAKVILASRQQQRLAYSAQSIGDAAVAIPTDVSDFEQVQRLFEGLSQVDILVTCAGAAIFGAVDTVPMEQAKSLFEGRFFGQLAAAHYAVPKMPPGSVIIFCSGIAARVGLPYYSAGSALCGAVNSMARALAVELAPRGIRVNAISPGYIEDTNIQSNLSKEELENFVSSIKATVPLQRSGKSNEVADAAFFLATCGYVTGQIIEVDGGWTAS</sequence>
<keyword evidence="5" id="KW-1185">Reference proteome</keyword>
<feature type="domain" description="Ketoreductase" evidence="3">
    <location>
        <begin position="8"/>
        <end position="183"/>
    </location>
</feature>
<gene>
    <name evidence="4" type="ORF">DSM106972_026160</name>
</gene>
<dbReference type="RefSeq" id="WP_201800721.1">
    <property type="nucleotide sequence ID" value="NZ_RSCL01000005.1"/>
</dbReference>
<dbReference type="Pfam" id="PF13561">
    <property type="entry name" value="adh_short_C2"/>
    <property type="match status" value="1"/>
</dbReference>
<dbReference type="Proteomes" id="UP000271624">
    <property type="component" value="Unassembled WGS sequence"/>
</dbReference>
<dbReference type="InterPro" id="IPR002347">
    <property type="entry name" value="SDR_fam"/>
</dbReference>
<organism evidence="4 5">
    <name type="scientific">Dulcicalothrix desertica PCC 7102</name>
    <dbReference type="NCBI Taxonomy" id="232991"/>
    <lineage>
        <taxon>Bacteria</taxon>
        <taxon>Bacillati</taxon>
        <taxon>Cyanobacteriota</taxon>
        <taxon>Cyanophyceae</taxon>
        <taxon>Nostocales</taxon>
        <taxon>Calotrichaceae</taxon>
        <taxon>Dulcicalothrix</taxon>
    </lineage>
</organism>
<keyword evidence="2" id="KW-0560">Oxidoreductase</keyword>
<dbReference type="InterPro" id="IPR057326">
    <property type="entry name" value="KR_dom"/>
</dbReference>
<dbReference type="InterPro" id="IPR036291">
    <property type="entry name" value="NAD(P)-bd_dom_sf"/>
</dbReference>
<protein>
    <submittedName>
        <fullName evidence="4">Short chain dehydrogenase</fullName>
    </submittedName>
</protein>
<accession>A0A433VMV7</accession>
<dbReference type="PRINTS" id="PR00081">
    <property type="entry name" value="GDHRDH"/>
</dbReference>